<organism evidence="3 4">
    <name type="scientific">Afipia felis</name>
    <name type="common">Cat scratch disease bacillus</name>
    <dbReference type="NCBI Taxonomy" id="1035"/>
    <lineage>
        <taxon>Bacteria</taxon>
        <taxon>Pseudomonadati</taxon>
        <taxon>Pseudomonadota</taxon>
        <taxon>Alphaproteobacteria</taxon>
        <taxon>Hyphomicrobiales</taxon>
        <taxon>Nitrobacteraceae</taxon>
        <taxon>Afipia</taxon>
    </lineage>
</organism>
<name>A0A380WA66_AFIFE</name>
<keyword evidence="2" id="KW-0732">Signal</keyword>
<evidence type="ECO:0000256" key="2">
    <source>
        <dbReference type="SAM" id="SignalP"/>
    </source>
</evidence>
<evidence type="ECO:0000313" key="3">
    <source>
        <dbReference type="EMBL" id="SUU84997.1"/>
    </source>
</evidence>
<feature type="signal peptide" evidence="2">
    <location>
        <begin position="1"/>
        <end position="20"/>
    </location>
</feature>
<proteinExistence type="predicted"/>
<protein>
    <recommendedName>
        <fullName evidence="5">Pentapeptide MXKDX repeat protein</fullName>
    </recommendedName>
</protein>
<dbReference type="RefSeq" id="WP_002715822.1">
    <property type="nucleotide sequence ID" value="NZ_UFSI01000001.1"/>
</dbReference>
<feature type="compositionally biased region" description="Basic residues" evidence="1">
    <location>
        <begin position="69"/>
        <end position="78"/>
    </location>
</feature>
<dbReference type="EMBL" id="UIGB01000001">
    <property type="protein sequence ID" value="SUU84997.1"/>
    <property type="molecule type" value="Genomic_DNA"/>
</dbReference>
<gene>
    <name evidence="3" type="ORF">NCTC12722_02201</name>
</gene>
<evidence type="ECO:0000256" key="1">
    <source>
        <dbReference type="SAM" id="MobiDB-lite"/>
    </source>
</evidence>
<evidence type="ECO:0008006" key="5">
    <source>
        <dbReference type="Google" id="ProtNLM"/>
    </source>
</evidence>
<evidence type="ECO:0000313" key="4">
    <source>
        <dbReference type="Proteomes" id="UP000254343"/>
    </source>
</evidence>
<dbReference type="AlphaFoldDB" id="A0A380WA66"/>
<dbReference type="Proteomes" id="UP000254343">
    <property type="component" value="Unassembled WGS sequence"/>
</dbReference>
<sequence>MRKLLVAAALLSMTSASAFAQAGTPQGDTIVPNPPAAGSSNDMSRSPGAGMPHASMSSKGMTTGAATAPHKHMKKHTKKKEDRM</sequence>
<feature type="chain" id="PRO_5016987697" description="Pentapeptide MXKDX repeat protein" evidence="2">
    <location>
        <begin position="21"/>
        <end position="84"/>
    </location>
</feature>
<feature type="region of interest" description="Disordered" evidence="1">
    <location>
        <begin position="20"/>
        <end position="84"/>
    </location>
</feature>
<feature type="compositionally biased region" description="Polar residues" evidence="1">
    <location>
        <begin position="55"/>
        <end position="65"/>
    </location>
</feature>
<reference evidence="3 4" key="1">
    <citation type="submission" date="2018-06" db="EMBL/GenBank/DDBJ databases">
        <authorList>
            <consortium name="Pathogen Informatics"/>
            <person name="Doyle S."/>
        </authorList>
    </citation>
    <scope>NUCLEOTIDE SEQUENCE [LARGE SCALE GENOMIC DNA]</scope>
    <source>
        <strain evidence="3 4">NCTC12722</strain>
    </source>
</reference>
<accession>A0A380WA66</accession>